<feature type="transmembrane region" description="Helical" evidence="7">
    <location>
        <begin position="328"/>
        <end position="346"/>
    </location>
</feature>
<feature type="transmembrane region" description="Helical" evidence="7">
    <location>
        <begin position="287"/>
        <end position="308"/>
    </location>
</feature>
<feature type="transmembrane region" description="Helical" evidence="7">
    <location>
        <begin position="393"/>
        <end position="416"/>
    </location>
</feature>
<keyword evidence="10" id="KW-1185">Reference proteome</keyword>
<feature type="transmembrane region" description="Helical" evidence="7">
    <location>
        <begin position="249"/>
        <end position="266"/>
    </location>
</feature>
<sequence>MGITIDSSSIFPSGFEHKSAWRESSESETSQKSVTTPGNTENGLGDYYDENGRLRKSTGLGWILAAFFVVADMAGGGIVALPTAIVRCGFWLGICILAVMCVMATTSAVMLGRAWEILLRRFPEYRTHCRKPYAEIGYRALGPKMKTIVSICVNFTQFGASVVFLLLCAKNIDEFLRAFFAIDIGFCIVILVVALLLLPITMLKSPQDFWPVVVGGMVSTGLAVVLVGVGSMMDYADCGPVSEMPPMKASNVLVALGTILFTYGGHSAFPTIQHDMKRPSQFDKSSILAFTIITVLNISAVCIGGWTYGDSLRESVINSIQTFWIQQAINVMITAHCLLTVTLLINPLYQEAEELFKIPQGFSMKRVLVRSCIMVAVVFMGLSLPSFGHVLDFIGSSTVTLTSVVFPCLFYLYLAAAEKKANDPMNLKYAMDEEKPISFIEMVRRTDLKTLFYCGVISVIGSVAGLVATYSALKALSVTHFVPPCYLKSFFNTTTNFAPTAVTNCCGPFQNISRNGPINDFCTAIDLEFY</sequence>
<evidence type="ECO:0000313" key="9">
    <source>
        <dbReference type="EMBL" id="KAI1717414.1"/>
    </source>
</evidence>
<evidence type="ECO:0000256" key="7">
    <source>
        <dbReference type="SAM" id="Phobius"/>
    </source>
</evidence>
<evidence type="ECO:0000256" key="6">
    <source>
        <dbReference type="SAM" id="MobiDB-lite"/>
    </source>
</evidence>
<evidence type="ECO:0000256" key="1">
    <source>
        <dbReference type="ARBA" id="ARBA00004370"/>
    </source>
</evidence>
<feature type="transmembrane region" description="Helical" evidence="7">
    <location>
        <begin position="60"/>
        <end position="84"/>
    </location>
</feature>
<evidence type="ECO:0000259" key="8">
    <source>
        <dbReference type="Pfam" id="PF01490"/>
    </source>
</evidence>
<evidence type="ECO:0000313" key="10">
    <source>
        <dbReference type="Proteomes" id="UP001201812"/>
    </source>
</evidence>
<dbReference type="GO" id="GO:0016020">
    <property type="term" value="C:membrane"/>
    <property type="evidence" value="ECO:0007669"/>
    <property type="project" value="UniProtKB-SubCell"/>
</dbReference>
<dbReference type="Pfam" id="PF01490">
    <property type="entry name" value="Aa_trans"/>
    <property type="match status" value="1"/>
</dbReference>
<evidence type="ECO:0000256" key="3">
    <source>
        <dbReference type="ARBA" id="ARBA00022692"/>
    </source>
</evidence>
<comment type="caution">
    <text evidence="9">The sequence shown here is derived from an EMBL/GenBank/DDBJ whole genome shotgun (WGS) entry which is preliminary data.</text>
</comment>
<proteinExistence type="predicted"/>
<dbReference type="EMBL" id="JAKKPZ010000009">
    <property type="protein sequence ID" value="KAI1717414.1"/>
    <property type="molecule type" value="Genomic_DNA"/>
</dbReference>
<dbReference type="InterPro" id="IPR013057">
    <property type="entry name" value="AA_transpt_TM"/>
</dbReference>
<accession>A0AAD4N8T5</accession>
<name>A0AAD4N8T5_9BILA</name>
<feature type="transmembrane region" description="Helical" evidence="7">
    <location>
        <begin position="90"/>
        <end position="111"/>
    </location>
</feature>
<keyword evidence="2" id="KW-0813">Transport</keyword>
<feature type="transmembrane region" description="Helical" evidence="7">
    <location>
        <begin position="148"/>
        <end position="172"/>
    </location>
</feature>
<keyword evidence="3 7" id="KW-0812">Transmembrane</keyword>
<feature type="transmembrane region" description="Helical" evidence="7">
    <location>
        <begin position="209"/>
        <end position="229"/>
    </location>
</feature>
<protein>
    <submittedName>
        <fullName evidence="9">Transmembrane amino acid transporter protein domain-containing protein</fullName>
    </submittedName>
</protein>
<feature type="transmembrane region" description="Helical" evidence="7">
    <location>
        <begin position="451"/>
        <end position="473"/>
    </location>
</feature>
<feature type="transmembrane region" description="Helical" evidence="7">
    <location>
        <begin position="178"/>
        <end position="197"/>
    </location>
</feature>
<feature type="region of interest" description="Disordered" evidence="6">
    <location>
        <begin position="21"/>
        <end position="45"/>
    </location>
</feature>
<comment type="subcellular location">
    <subcellularLocation>
        <location evidence="1">Membrane</location>
    </subcellularLocation>
</comment>
<evidence type="ECO:0000256" key="4">
    <source>
        <dbReference type="ARBA" id="ARBA00022989"/>
    </source>
</evidence>
<evidence type="ECO:0000256" key="5">
    <source>
        <dbReference type="ARBA" id="ARBA00023136"/>
    </source>
</evidence>
<feature type="compositionally biased region" description="Polar residues" evidence="6">
    <location>
        <begin position="27"/>
        <end position="42"/>
    </location>
</feature>
<dbReference type="Gene3D" id="1.20.1740.10">
    <property type="entry name" value="Amino acid/polyamine transporter I"/>
    <property type="match status" value="1"/>
</dbReference>
<reference evidence="9" key="1">
    <citation type="submission" date="2022-01" db="EMBL/GenBank/DDBJ databases">
        <title>Genome Sequence Resource for Two Populations of Ditylenchus destructor, the Migratory Endoparasitic Phytonematode.</title>
        <authorList>
            <person name="Zhang H."/>
            <person name="Lin R."/>
            <person name="Xie B."/>
        </authorList>
    </citation>
    <scope>NUCLEOTIDE SEQUENCE</scope>
    <source>
        <strain evidence="9">BazhouSP</strain>
    </source>
</reference>
<dbReference type="PANTHER" id="PTHR48017">
    <property type="entry name" value="OS05G0424000 PROTEIN-RELATED"/>
    <property type="match status" value="1"/>
</dbReference>
<keyword evidence="4 7" id="KW-1133">Transmembrane helix</keyword>
<evidence type="ECO:0000256" key="2">
    <source>
        <dbReference type="ARBA" id="ARBA00022448"/>
    </source>
</evidence>
<feature type="domain" description="Amino acid transporter transmembrane" evidence="8">
    <location>
        <begin position="60"/>
        <end position="428"/>
    </location>
</feature>
<keyword evidence="5 7" id="KW-0472">Membrane</keyword>
<dbReference type="FunFam" id="1.20.1740.10:FF:000052">
    <property type="entry name" value="Lysine histidine transporter-like 3"/>
    <property type="match status" value="1"/>
</dbReference>
<dbReference type="AlphaFoldDB" id="A0AAD4N8T5"/>
<gene>
    <name evidence="9" type="ORF">DdX_07161</name>
</gene>
<feature type="transmembrane region" description="Helical" evidence="7">
    <location>
        <begin position="367"/>
        <end position="387"/>
    </location>
</feature>
<organism evidence="9 10">
    <name type="scientific">Ditylenchus destructor</name>
    <dbReference type="NCBI Taxonomy" id="166010"/>
    <lineage>
        <taxon>Eukaryota</taxon>
        <taxon>Metazoa</taxon>
        <taxon>Ecdysozoa</taxon>
        <taxon>Nematoda</taxon>
        <taxon>Chromadorea</taxon>
        <taxon>Rhabditida</taxon>
        <taxon>Tylenchina</taxon>
        <taxon>Tylenchomorpha</taxon>
        <taxon>Sphaerularioidea</taxon>
        <taxon>Anguinidae</taxon>
        <taxon>Anguininae</taxon>
        <taxon>Ditylenchus</taxon>
    </lineage>
</organism>
<dbReference type="Proteomes" id="UP001201812">
    <property type="component" value="Unassembled WGS sequence"/>
</dbReference>